<protein>
    <submittedName>
        <fullName evidence="2">Uncharacterized protein</fullName>
    </submittedName>
</protein>
<keyword evidence="3" id="KW-1185">Reference proteome</keyword>
<accession>U4LTK6</accession>
<dbReference type="eggNOG" id="ENOG502SE07">
    <property type="taxonomic scope" value="Eukaryota"/>
</dbReference>
<evidence type="ECO:0000313" key="3">
    <source>
        <dbReference type="Proteomes" id="UP000018144"/>
    </source>
</evidence>
<dbReference type="AlphaFoldDB" id="U4LTK6"/>
<dbReference type="Proteomes" id="UP000018144">
    <property type="component" value="Unassembled WGS sequence"/>
</dbReference>
<feature type="compositionally biased region" description="Basic and acidic residues" evidence="1">
    <location>
        <begin position="62"/>
        <end position="72"/>
    </location>
</feature>
<sequence length="118" mass="12978">MQTEITTDKMTDNTNNSASAATGTHFTDPFAISREESDMFSTTRRASDSSTGSAEEGVPLAQRDRRLSKEWDASQVPPSKFQRLPGSIYATPASRDGHVARNKIHGFMEKVKELSGKK</sequence>
<proteinExistence type="predicted"/>
<gene>
    <name evidence="2" type="ORF">PCON_13756</name>
</gene>
<feature type="compositionally biased region" description="Polar residues" evidence="1">
    <location>
        <begin position="12"/>
        <end position="25"/>
    </location>
</feature>
<dbReference type="EMBL" id="HF935907">
    <property type="protein sequence ID" value="CCX32905.1"/>
    <property type="molecule type" value="Genomic_DNA"/>
</dbReference>
<feature type="compositionally biased region" description="Basic and acidic residues" evidence="1">
    <location>
        <begin position="1"/>
        <end position="11"/>
    </location>
</feature>
<name>U4LTK6_PYROM</name>
<dbReference type="OrthoDB" id="5395727at2759"/>
<dbReference type="OMA" id="RNKIHGF"/>
<organism evidence="2 3">
    <name type="scientific">Pyronema omphalodes (strain CBS 100304)</name>
    <name type="common">Pyronema confluens</name>
    <dbReference type="NCBI Taxonomy" id="1076935"/>
    <lineage>
        <taxon>Eukaryota</taxon>
        <taxon>Fungi</taxon>
        <taxon>Dikarya</taxon>
        <taxon>Ascomycota</taxon>
        <taxon>Pezizomycotina</taxon>
        <taxon>Pezizomycetes</taxon>
        <taxon>Pezizales</taxon>
        <taxon>Pyronemataceae</taxon>
        <taxon>Pyronema</taxon>
    </lineage>
</organism>
<evidence type="ECO:0000256" key="1">
    <source>
        <dbReference type="SAM" id="MobiDB-lite"/>
    </source>
</evidence>
<feature type="compositionally biased region" description="Polar residues" evidence="1">
    <location>
        <begin position="39"/>
        <end position="53"/>
    </location>
</feature>
<evidence type="ECO:0000313" key="2">
    <source>
        <dbReference type="EMBL" id="CCX32905.1"/>
    </source>
</evidence>
<feature type="region of interest" description="Disordered" evidence="1">
    <location>
        <begin position="1"/>
        <end position="96"/>
    </location>
</feature>
<reference evidence="2 3" key="1">
    <citation type="journal article" date="2013" name="PLoS Genet.">
        <title>The genome and development-dependent transcriptomes of Pyronema confluens: a window into fungal evolution.</title>
        <authorList>
            <person name="Traeger S."/>
            <person name="Altegoer F."/>
            <person name="Freitag M."/>
            <person name="Gabaldon T."/>
            <person name="Kempken F."/>
            <person name="Kumar A."/>
            <person name="Marcet-Houben M."/>
            <person name="Poggeler S."/>
            <person name="Stajich J.E."/>
            <person name="Nowrousian M."/>
        </authorList>
    </citation>
    <scope>NUCLEOTIDE SEQUENCE [LARGE SCALE GENOMIC DNA]</scope>
    <source>
        <strain evidence="3">CBS 100304</strain>
        <tissue evidence="2">Vegetative mycelium</tissue>
    </source>
</reference>